<accession>W4GGX4</accession>
<dbReference type="GeneID" id="20810032"/>
<dbReference type="EMBL" id="KI913130">
    <property type="protein sequence ID" value="ETV78521.1"/>
    <property type="molecule type" value="Genomic_DNA"/>
</dbReference>
<dbReference type="AlphaFoldDB" id="W4GGX4"/>
<reference evidence="2" key="1">
    <citation type="submission" date="2013-12" db="EMBL/GenBank/DDBJ databases">
        <title>The Genome Sequence of Aphanomyces astaci APO3.</title>
        <authorList>
            <consortium name="The Broad Institute Genomics Platform"/>
            <person name="Russ C."/>
            <person name="Tyler B."/>
            <person name="van West P."/>
            <person name="Dieguez-Uribeondo J."/>
            <person name="Young S.K."/>
            <person name="Zeng Q."/>
            <person name="Gargeya S."/>
            <person name="Fitzgerald M."/>
            <person name="Abouelleil A."/>
            <person name="Alvarado L."/>
            <person name="Chapman S.B."/>
            <person name="Gainer-Dewar J."/>
            <person name="Goldberg J."/>
            <person name="Griggs A."/>
            <person name="Gujja S."/>
            <person name="Hansen M."/>
            <person name="Howarth C."/>
            <person name="Imamovic A."/>
            <person name="Ireland A."/>
            <person name="Larimer J."/>
            <person name="McCowan C."/>
            <person name="Murphy C."/>
            <person name="Pearson M."/>
            <person name="Poon T.W."/>
            <person name="Priest M."/>
            <person name="Roberts A."/>
            <person name="Saif S."/>
            <person name="Shea T."/>
            <person name="Sykes S."/>
            <person name="Wortman J."/>
            <person name="Nusbaum C."/>
            <person name="Birren B."/>
        </authorList>
    </citation>
    <scope>NUCLEOTIDE SEQUENCE [LARGE SCALE GENOMIC DNA]</scope>
    <source>
        <strain evidence="2">APO3</strain>
    </source>
</reference>
<evidence type="ECO:0000256" key="1">
    <source>
        <dbReference type="SAM" id="MobiDB-lite"/>
    </source>
</evidence>
<protein>
    <submittedName>
        <fullName evidence="2">Uncharacterized protein</fullName>
    </submittedName>
</protein>
<gene>
    <name evidence="2" type="ORF">H257_08036</name>
</gene>
<dbReference type="VEuPathDB" id="FungiDB:H257_08036"/>
<evidence type="ECO:0000313" key="2">
    <source>
        <dbReference type="EMBL" id="ETV78521.1"/>
    </source>
</evidence>
<organism evidence="2">
    <name type="scientific">Aphanomyces astaci</name>
    <name type="common">Crayfish plague agent</name>
    <dbReference type="NCBI Taxonomy" id="112090"/>
    <lineage>
        <taxon>Eukaryota</taxon>
        <taxon>Sar</taxon>
        <taxon>Stramenopiles</taxon>
        <taxon>Oomycota</taxon>
        <taxon>Saprolegniomycetes</taxon>
        <taxon>Saprolegniales</taxon>
        <taxon>Verrucalvaceae</taxon>
        <taxon>Aphanomyces</taxon>
    </lineage>
</organism>
<dbReference type="OrthoDB" id="70691at2759"/>
<dbReference type="RefSeq" id="XP_009832102.1">
    <property type="nucleotide sequence ID" value="XM_009833800.1"/>
</dbReference>
<feature type="region of interest" description="Disordered" evidence="1">
    <location>
        <begin position="46"/>
        <end position="92"/>
    </location>
</feature>
<feature type="compositionally biased region" description="Low complexity" evidence="1">
    <location>
        <begin position="66"/>
        <end position="76"/>
    </location>
</feature>
<sequence>MTTTTTMDGVDLWDIATDLPFLIAKDDQLRGELAFVCDLLSTDIPDTTSEAATEGGGTTTADDSDTSAPTTAQTKPATKRKVSSAPPGARNQYQFRQKQEIQLLQTQVETLQDQMASARASAAQKPDLPKWERAARVELQAKLRSLDENEQLKADIAVQSTFIGEMEKYFRKKPRLTMDTDVQSDEWQSYKLAAQASLRSAAIHAIADRQYRRLDTAFINAGLIGITTNLFRYKPIRQPNHKVLVELVNHVTLAAPFHAVGLAAWHTFHLPHLSTTSSTSIEVVDPNTMYEQCTETKHGVICHSNTICKLYTEPNKRDVIVWRTVLEDDLAPHMLQGAVDDQWGWIVLSPLANPNHCRLTLLLQVLAHASDEAPPQFKLDATVDSITTGLELVSCSATPGSFPGERQEVTEGLPPALLTFMERGRRVELRLRRAIDRAIRDFNHGATTAIPSETT</sequence>
<name>W4GGX4_APHAT</name>
<dbReference type="STRING" id="112090.W4GGX4"/>
<proteinExistence type="predicted"/>